<dbReference type="GO" id="GO:0005886">
    <property type="term" value="C:plasma membrane"/>
    <property type="evidence" value="ECO:0007669"/>
    <property type="project" value="TreeGrafter"/>
</dbReference>
<feature type="region of interest" description="Disordered" evidence="1">
    <location>
        <begin position="275"/>
        <end position="360"/>
    </location>
</feature>
<comment type="caution">
    <text evidence="2">The sequence shown here is derived from an EMBL/GenBank/DDBJ whole genome shotgun (WGS) entry which is preliminary data.</text>
</comment>
<keyword evidence="3" id="KW-1185">Reference proteome</keyword>
<dbReference type="PANTHER" id="PTHR12276:SF45">
    <property type="entry name" value="CLATHRIN INTERACTOR 1"/>
    <property type="match status" value="1"/>
</dbReference>
<dbReference type="Proteomes" id="UP001208570">
    <property type="component" value="Unassembled WGS sequence"/>
</dbReference>
<evidence type="ECO:0000313" key="3">
    <source>
        <dbReference type="Proteomes" id="UP001208570"/>
    </source>
</evidence>
<dbReference type="GO" id="GO:0030276">
    <property type="term" value="F:clathrin binding"/>
    <property type="evidence" value="ECO:0007669"/>
    <property type="project" value="TreeGrafter"/>
</dbReference>
<dbReference type="AlphaFoldDB" id="A0AAD9MRR1"/>
<feature type="region of interest" description="Disordered" evidence="1">
    <location>
        <begin position="203"/>
        <end position="262"/>
    </location>
</feature>
<evidence type="ECO:0000313" key="2">
    <source>
        <dbReference type="EMBL" id="KAK2143020.1"/>
    </source>
</evidence>
<dbReference type="GO" id="GO:0005543">
    <property type="term" value="F:phospholipid binding"/>
    <property type="evidence" value="ECO:0007669"/>
    <property type="project" value="TreeGrafter"/>
</dbReference>
<sequence>MATSGNSGHSPISSAPYLRHYRILTNKGADDGALIPRRQQQPENPRHSLVSEFGSTLVDWSTGLAGGGASAMTPAGGLGWEEDHLDNDVSDQDLFQECGSRKLHSKVRQKVRDLLDFIQDDDRLREERKKAKKNKDKYIGMSAEGSSIRNYSDRYEEEPQNNHNSTTTKKSSRLDEIEDWNTGRKSVAEEAIGKVKDFINKARGFDEAPDYGNDDDLFDDDMFPSNYKKSKEYKDADIGEFSPSEFKSGKGSPTRKTRSPIKKIDLGAAAIYRKDVTDSKSQSDKSSVVSDLSQTKTQPLDLLGGNPSPAGDANADFADFNPRQFEPDKSTGGDFGDFSQFGSGSKSPVSPDFGEFTAVPTTDTSAMSNADLLSMPVLQPVSPPATQNVGIMDMPNITQTMMGQPVGMTMCMQNPPAGGMTGMPNVMGASSVNMGVGMNMAMGTPQVSSTPVATSVVSNSSSVTAMSPVTSAKTLPSKWANAGVDINLDNLSPASKFQRSAAPSMNQLQGANLQPQAIPMAQPVPVGQPLPMAQPVGVVPAMPVAQPSAGTGVMGGAMVTGLTSNMAQMNINPQGVGMQPAVASQGIMGVPQPNMGMPASMGLQTMSGLPQQSMASSTFQQRANQAFTGLGTLGK</sequence>
<dbReference type="SUPFAM" id="SSF48464">
    <property type="entry name" value="ENTH/VHS domain"/>
    <property type="match status" value="1"/>
</dbReference>
<dbReference type="GO" id="GO:0006897">
    <property type="term" value="P:endocytosis"/>
    <property type="evidence" value="ECO:0007669"/>
    <property type="project" value="TreeGrafter"/>
</dbReference>
<feature type="compositionally biased region" description="Low complexity" evidence="1">
    <location>
        <begin position="332"/>
        <end position="347"/>
    </location>
</feature>
<organism evidence="2 3">
    <name type="scientific">Paralvinella palmiformis</name>
    <dbReference type="NCBI Taxonomy" id="53620"/>
    <lineage>
        <taxon>Eukaryota</taxon>
        <taxon>Metazoa</taxon>
        <taxon>Spiralia</taxon>
        <taxon>Lophotrochozoa</taxon>
        <taxon>Annelida</taxon>
        <taxon>Polychaeta</taxon>
        <taxon>Sedentaria</taxon>
        <taxon>Canalipalpata</taxon>
        <taxon>Terebellida</taxon>
        <taxon>Terebelliformia</taxon>
        <taxon>Alvinellidae</taxon>
        <taxon>Paralvinella</taxon>
    </lineage>
</organism>
<feature type="region of interest" description="Disordered" evidence="1">
    <location>
        <begin position="154"/>
        <end position="177"/>
    </location>
</feature>
<dbReference type="EMBL" id="JAODUP010000887">
    <property type="protein sequence ID" value="KAK2143020.1"/>
    <property type="molecule type" value="Genomic_DNA"/>
</dbReference>
<dbReference type="GO" id="GO:0030125">
    <property type="term" value="C:clathrin vesicle coat"/>
    <property type="evidence" value="ECO:0007669"/>
    <property type="project" value="TreeGrafter"/>
</dbReference>
<protein>
    <submittedName>
        <fullName evidence="2">Uncharacterized protein</fullName>
    </submittedName>
</protein>
<evidence type="ECO:0000256" key="1">
    <source>
        <dbReference type="SAM" id="MobiDB-lite"/>
    </source>
</evidence>
<dbReference type="PANTHER" id="PTHR12276">
    <property type="entry name" value="EPSIN/ENT-RELATED"/>
    <property type="match status" value="1"/>
</dbReference>
<dbReference type="Gene3D" id="1.25.40.90">
    <property type="match status" value="1"/>
</dbReference>
<feature type="compositionally biased region" description="Acidic residues" evidence="1">
    <location>
        <begin position="207"/>
        <end position="222"/>
    </location>
</feature>
<reference evidence="2" key="1">
    <citation type="journal article" date="2023" name="Mol. Biol. Evol.">
        <title>Third-Generation Sequencing Reveals the Adaptive Role of the Epigenome in Three Deep-Sea Polychaetes.</title>
        <authorList>
            <person name="Perez M."/>
            <person name="Aroh O."/>
            <person name="Sun Y."/>
            <person name="Lan Y."/>
            <person name="Juniper S.K."/>
            <person name="Young C.R."/>
            <person name="Angers B."/>
            <person name="Qian P.Y."/>
        </authorList>
    </citation>
    <scope>NUCLEOTIDE SEQUENCE</scope>
    <source>
        <strain evidence="2">P08H-3</strain>
    </source>
</reference>
<accession>A0AAD9MRR1</accession>
<gene>
    <name evidence="2" type="ORF">LSH36_887g02100</name>
</gene>
<name>A0AAD9MRR1_9ANNE</name>
<dbReference type="GO" id="GO:0005768">
    <property type="term" value="C:endosome"/>
    <property type="evidence" value="ECO:0007669"/>
    <property type="project" value="TreeGrafter"/>
</dbReference>
<proteinExistence type="predicted"/>
<dbReference type="InterPro" id="IPR008942">
    <property type="entry name" value="ENTH_VHS"/>
</dbReference>
<feature type="compositionally biased region" description="Low complexity" evidence="1">
    <location>
        <begin position="284"/>
        <end position="293"/>
    </location>
</feature>
<feature type="compositionally biased region" description="Low complexity" evidence="1">
    <location>
        <begin position="312"/>
        <end position="321"/>
    </location>
</feature>